<protein>
    <submittedName>
        <fullName evidence="2">EpsG family protein</fullName>
    </submittedName>
</protein>
<sequence length="114" mass="13605">MIYYIFIVIFPFFSFVKNKNIKIYALMLSFLFLVSFCSLRWQTGTDWLPYYDDFMSPGNRHDFEIGYVLYVKLIRYLTDNYTLFLFTTSIIPIALIFWGCLKTQKNISLTILSV</sequence>
<accession>A0A6Y2UGB7</accession>
<keyword evidence="1" id="KW-0472">Membrane</keyword>
<feature type="non-terminal residue" evidence="2">
    <location>
        <position position="114"/>
    </location>
</feature>
<reference evidence="2" key="2">
    <citation type="submission" date="2019-10" db="EMBL/GenBank/DDBJ databases">
        <authorList>
            <consortium name="NCBI Pathogen Detection Project"/>
        </authorList>
    </citation>
    <scope>NUCLEOTIDE SEQUENCE</scope>
    <source>
        <strain evidence="2">Salmonella enterica</strain>
    </source>
</reference>
<dbReference type="Pfam" id="PF14897">
    <property type="entry name" value="EpsG"/>
    <property type="match status" value="1"/>
</dbReference>
<comment type="caution">
    <text evidence="2">The sequence shown here is derived from an EMBL/GenBank/DDBJ whole genome shotgun (WGS) entry which is preliminary data.</text>
</comment>
<proteinExistence type="predicted"/>
<reference evidence="2" key="1">
    <citation type="journal article" date="2018" name="Genome Biol.">
        <title>SKESA: strategic k-mer extension for scrupulous assemblies.</title>
        <authorList>
            <person name="Souvorov A."/>
            <person name="Agarwala R."/>
            <person name="Lipman D.J."/>
        </authorList>
    </citation>
    <scope>NUCLEOTIDE SEQUENCE</scope>
    <source>
        <strain evidence="2">Salmonella enterica</strain>
    </source>
</reference>
<keyword evidence="1" id="KW-0812">Transmembrane</keyword>
<gene>
    <name evidence="2" type="ORF">GBY83_22720</name>
</gene>
<keyword evidence="1" id="KW-1133">Transmembrane helix</keyword>
<organism evidence="2">
    <name type="scientific">Salmonella enterica subsp. enterica serovar Mbandaka</name>
    <dbReference type="NCBI Taxonomy" id="192954"/>
    <lineage>
        <taxon>Bacteria</taxon>
        <taxon>Pseudomonadati</taxon>
        <taxon>Pseudomonadota</taxon>
        <taxon>Gammaproteobacteria</taxon>
        <taxon>Enterobacterales</taxon>
        <taxon>Enterobacteriaceae</taxon>
        <taxon>Salmonella</taxon>
    </lineage>
</organism>
<evidence type="ECO:0000313" key="2">
    <source>
        <dbReference type="EMBL" id="HAB4667555.1"/>
    </source>
</evidence>
<dbReference type="AlphaFoldDB" id="A0A6Y2UGB7"/>
<dbReference type="InterPro" id="IPR049458">
    <property type="entry name" value="EpsG-like"/>
</dbReference>
<evidence type="ECO:0000256" key="1">
    <source>
        <dbReference type="SAM" id="Phobius"/>
    </source>
</evidence>
<name>A0A6Y2UGB7_SALET</name>
<dbReference type="EMBL" id="DAAGUZ010000091">
    <property type="protein sequence ID" value="HAB4667555.1"/>
    <property type="molecule type" value="Genomic_DNA"/>
</dbReference>
<feature type="transmembrane region" description="Helical" evidence="1">
    <location>
        <begin position="81"/>
        <end position="101"/>
    </location>
</feature>
<feature type="transmembrane region" description="Helical" evidence="1">
    <location>
        <begin position="21"/>
        <end position="41"/>
    </location>
</feature>